<sequence length="552" mass="62489">MWKVMKSSIARICAPTSIASDFKWKTVIDNFFSPIKEKISWESQNICLPEGVLSQKRTHIPINKRTVFRELLQDVDVVSPSERDNFEKVAIALDSQLKTTFRLIQQETSILSRAIQPISATSDTSVRRLNVIERSDQQFWLLRRFSELATAAGFVEVTQGQVKWSQNTRISPFRRTETYVEPSDYSVIRIWICRVFPCSEKQLASAFSPSRPQVRSSDKTHGGFWRTVISRIVPTRLQLFLTKVADFRRQFGDTRDRSSRRVERFCLDKVLMAVQTKNESSLHLRLFQNVPCPKPDRTCTQNLKYLLPLLRSSPPGTLDRLIVFATSAVALGSLGLIAPLAYVFASDPSLVFAWCVATSAGAGAAASLVWLRYWRTQTAHAEWVKQLYYECGLNADAETLNSLLKLAFEEAFKSTILTYALLLRPSEIESPISPGQLEVRAASWISKRLPTKHPVTLWSSLQESAAYGSHEFASKLDPIFNIFFSPDRALNVLRRLNLVHGPADSPRARPINEAAAILQNDQQINTSGLYRLWFVDPLVDEESALNESNESL</sequence>
<evidence type="ECO:0000256" key="2">
    <source>
        <dbReference type="SAM" id="Phobius"/>
    </source>
</evidence>
<keyword evidence="2" id="KW-0812">Transmembrane</keyword>
<dbReference type="EMBL" id="SUNJ01002999">
    <property type="protein sequence ID" value="TPP65567.1"/>
    <property type="molecule type" value="Genomic_DNA"/>
</dbReference>
<accession>A0A504Z4P3</accession>
<feature type="transmembrane region" description="Helical" evidence="2">
    <location>
        <begin position="321"/>
        <end position="345"/>
    </location>
</feature>
<keyword evidence="2" id="KW-0472">Membrane</keyword>
<dbReference type="PANTHER" id="PTHR16095">
    <property type="entry name" value="TRANSMEMBRANE PROTEIN 143 FAMILY MEMBER"/>
    <property type="match status" value="1"/>
</dbReference>
<comment type="caution">
    <text evidence="3">The sequence shown here is derived from an EMBL/GenBank/DDBJ whole genome shotgun (WGS) entry which is preliminary data.</text>
</comment>
<organism evidence="3 4">
    <name type="scientific">Fasciola gigantica</name>
    <name type="common">Giant liver fluke</name>
    <dbReference type="NCBI Taxonomy" id="46835"/>
    <lineage>
        <taxon>Eukaryota</taxon>
        <taxon>Metazoa</taxon>
        <taxon>Spiralia</taxon>
        <taxon>Lophotrochozoa</taxon>
        <taxon>Platyhelminthes</taxon>
        <taxon>Trematoda</taxon>
        <taxon>Digenea</taxon>
        <taxon>Plagiorchiida</taxon>
        <taxon>Echinostomata</taxon>
        <taxon>Echinostomatoidea</taxon>
        <taxon>Fasciolidae</taxon>
        <taxon>Fasciola</taxon>
    </lineage>
</organism>
<evidence type="ECO:0000313" key="4">
    <source>
        <dbReference type="Proteomes" id="UP000316759"/>
    </source>
</evidence>
<dbReference type="Proteomes" id="UP000316759">
    <property type="component" value="Unassembled WGS sequence"/>
</dbReference>
<reference evidence="3 4" key="1">
    <citation type="submission" date="2019-04" db="EMBL/GenBank/DDBJ databases">
        <title>Annotation for the trematode Fasciola gigantica.</title>
        <authorList>
            <person name="Choi Y.-J."/>
        </authorList>
    </citation>
    <scope>NUCLEOTIDE SEQUENCE [LARGE SCALE GENOMIC DNA]</scope>
    <source>
        <strain evidence="3">Uganda_cow_1</strain>
    </source>
</reference>
<keyword evidence="1" id="KW-0597">Phosphoprotein</keyword>
<dbReference type="OrthoDB" id="2020015at2759"/>
<keyword evidence="4" id="KW-1185">Reference proteome</keyword>
<dbReference type="AlphaFoldDB" id="A0A504Z4P3"/>
<feature type="transmembrane region" description="Helical" evidence="2">
    <location>
        <begin position="351"/>
        <end position="371"/>
    </location>
</feature>
<evidence type="ECO:0000256" key="1">
    <source>
        <dbReference type="ARBA" id="ARBA00022553"/>
    </source>
</evidence>
<proteinExistence type="predicted"/>
<evidence type="ECO:0000313" key="3">
    <source>
        <dbReference type="EMBL" id="TPP65567.1"/>
    </source>
</evidence>
<evidence type="ECO:0008006" key="5">
    <source>
        <dbReference type="Google" id="ProtNLM"/>
    </source>
</evidence>
<dbReference type="PANTHER" id="PTHR16095:SF11">
    <property type="entry name" value="TRANSMEMBRANE PROTEIN 143"/>
    <property type="match status" value="1"/>
</dbReference>
<protein>
    <recommendedName>
        <fullName evidence="5">Transmembrane protein</fullName>
    </recommendedName>
</protein>
<gene>
    <name evidence="3" type="ORF">FGIG_00243</name>
</gene>
<keyword evidence="2" id="KW-1133">Transmembrane helix</keyword>
<name>A0A504Z4P3_FASGI</name>